<dbReference type="AlphaFoldDB" id="A0AAI9Z7Q0"/>
<dbReference type="GeneID" id="85333459"/>
<name>A0AAI9Z7Q0_9PEZI</name>
<proteinExistence type="predicted"/>
<sequence>MLLDIPRGQTIRDIVRQWHMAPLMDEVMRPPGGQSPPEVSSTSWQHPMLAEYHTSTAASDDGQKRCAGHGQGDMRMWTTSRQAIKGIPASLSLVDEGRVSGEGTTGESGKAVRTR</sequence>
<evidence type="ECO:0000256" key="1">
    <source>
        <dbReference type="SAM" id="MobiDB-lite"/>
    </source>
</evidence>
<evidence type="ECO:0000313" key="2">
    <source>
        <dbReference type="EMBL" id="KAK1536399.1"/>
    </source>
</evidence>
<gene>
    <name evidence="2" type="ORF">CCOS01_01719</name>
</gene>
<protein>
    <submittedName>
        <fullName evidence="2">Uncharacterized protein</fullName>
    </submittedName>
</protein>
<dbReference type="Proteomes" id="UP001240678">
    <property type="component" value="Unassembled WGS sequence"/>
</dbReference>
<comment type="caution">
    <text evidence="2">The sequence shown here is derived from an EMBL/GenBank/DDBJ whole genome shotgun (WGS) entry which is preliminary data.</text>
</comment>
<keyword evidence="3" id="KW-1185">Reference proteome</keyword>
<reference evidence="2 3" key="1">
    <citation type="submission" date="2016-10" db="EMBL/GenBank/DDBJ databases">
        <title>The genome sequence of Colletotrichum fioriniae PJ7.</title>
        <authorList>
            <person name="Baroncelli R."/>
        </authorList>
    </citation>
    <scope>NUCLEOTIDE SEQUENCE [LARGE SCALE GENOMIC DNA]</scope>
    <source>
        <strain evidence="2 3">IMI 309622</strain>
    </source>
</reference>
<dbReference type="EMBL" id="MOOE01000002">
    <property type="protein sequence ID" value="KAK1536399.1"/>
    <property type="molecule type" value="Genomic_DNA"/>
</dbReference>
<organism evidence="2 3">
    <name type="scientific">Colletotrichum costaricense</name>
    <dbReference type="NCBI Taxonomy" id="1209916"/>
    <lineage>
        <taxon>Eukaryota</taxon>
        <taxon>Fungi</taxon>
        <taxon>Dikarya</taxon>
        <taxon>Ascomycota</taxon>
        <taxon>Pezizomycotina</taxon>
        <taxon>Sordariomycetes</taxon>
        <taxon>Hypocreomycetidae</taxon>
        <taxon>Glomerellales</taxon>
        <taxon>Glomerellaceae</taxon>
        <taxon>Colletotrichum</taxon>
        <taxon>Colletotrichum acutatum species complex</taxon>
    </lineage>
</organism>
<dbReference type="RefSeq" id="XP_060318562.1">
    <property type="nucleotide sequence ID" value="XM_060449912.1"/>
</dbReference>
<evidence type="ECO:0000313" key="3">
    <source>
        <dbReference type="Proteomes" id="UP001240678"/>
    </source>
</evidence>
<accession>A0AAI9Z7Q0</accession>
<feature type="region of interest" description="Disordered" evidence="1">
    <location>
        <begin position="95"/>
        <end position="115"/>
    </location>
</feature>